<proteinExistence type="predicted"/>
<protein>
    <submittedName>
        <fullName evidence="2">Uncharacterized protein</fullName>
    </submittedName>
</protein>
<dbReference type="EMBL" id="JAEIOT010000004">
    <property type="protein sequence ID" value="MBI8999509.1"/>
    <property type="molecule type" value="Genomic_DNA"/>
</dbReference>
<evidence type="ECO:0000313" key="2">
    <source>
        <dbReference type="EMBL" id="MBI8999509.1"/>
    </source>
</evidence>
<dbReference type="RefSeq" id="WP_198734969.1">
    <property type="nucleotide sequence ID" value="NZ_JAEIOT010000004.1"/>
</dbReference>
<accession>A0ABS0VT80</accession>
<feature type="region of interest" description="Disordered" evidence="1">
    <location>
        <begin position="1"/>
        <end position="48"/>
    </location>
</feature>
<comment type="caution">
    <text evidence="2">The sequence shown here is derived from an EMBL/GenBank/DDBJ whole genome shotgun (WGS) entry which is preliminary data.</text>
</comment>
<evidence type="ECO:0000313" key="3">
    <source>
        <dbReference type="Proteomes" id="UP000625574"/>
    </source>
</evidence>
<feature type="compositionally biased region" description="Basic and acidic residues" evidence="1">
    <location>
        <begin position="15"/>
        <end position="48"/>
    </location>
</feature>
<name>A0ABS0VT80_9CORY</name>
<gene>
    <name evidence="2" type="ORF">JDV76_00715</name>
</gene>
<reference evidence="2 3" key="1">
    <citation type="submission" date="2020-12" db="EMBL/GenBank/DDBJ databases">
        <title>Genome public.</title>
        <authorList>
            <person name="Sun Q."/>
        </authorList>
    </citation>
    <scope>NUCLEOTIDE SEQUENCE [LARGE SCALE GENOMIC DNA]</scope>
    <source>
        <strain evidence="2 3">CCM 8864</strain>
    </source>
</reference>
<dbReference type="Proteomes" id="UP000625574">
    <property type="component" value="Unassembled WGS sequence"/>
</dbReference>
<organism evidence="2 3">
    <name type="scientific">Corynebacterium marambiense</name>
    <dbReference type="NCBI Taxonomy" id="2765364"/>
    <lineage>
        <taxon>Bacteria</taxon>
        <taxon>Bacillati</taxon>
        <taxon>Actinomycetota</taxon>
        <taxon>Actinomycetes</taxon>
        <taxon>Mycobacteriales</taxon>
        <taxon>Corynebacteriaceae</taxon>
        <taxon>Corynebacterium</taxon>
    </lineage>
</organism>
<keyword evidence="3" id="KW-1185">Reference proteome</keyword>
<evidence type="ECO:0000256" key="1">
    <source>
        <dbReference type="SAM" id="MobiDB-lite"/>
    </source>
</evidence>
<sequence>MNGAGCPATRIVVDTGRKRPTVDEHDDPDTGPRRPDRAEYERHPGRRV</sequence>